<accession>A0A1V8SUW8</accession>
<dbReference type="InterPro" id="IPR003256">
    <property type="entry name" value="Ribosomal_uL24"/>
</dbReference>
<dbReference type="GO" id="GO:0003723">
    <property type="term" value="F:RNA binding"/>
    <property type="evidence" value="ECO:0007669"/>
    <property type="project" value="InterPro"/>
</dbReference>
<dbReference type="GO" id="GO:0005840">
    <property type="term" value="C:ribosome"/>
    <property type="evidence" value="ECO:0007669"/>
    <property type="project" value="UniProtKB-KW"/>
</dbReference>
<dbReference type="InterPro" id="IPR014722">
    <property type="entry name" value="Rib_uL2_dom2"/>
</dbReference>
<dbReference type="CDD" id="cd06089">
    <property type="entry name" value="KOW_RPL26"/>
    <property type="match status" value="1"/>
</dbReference>
<dbReference type="AlphaFoldDB" id="A0A1V8SUW8"/>
<dbReference type="PANTHER" id="PTHR12903">
    <property type="entry name" value="MITOCHONDRIAL RIBOSOMAL PROTEIN L24"/>
    <property type="match status" value="1"/>
</dbReference>
<proteinExistence type="inferred from homology"/>
<dbReference type="Proteomes" id="UP000192596">
    <property type="component" value="Unassembled WGS sequence"/>
</dbReference>
<name>A0A1V8SUW8_9PEZI</name>
<protein>
    <recommendedName>
        <fullName evidence="6">KOW domain-containing protein</fullName>
    </recommendedName>
</protein>
<organism evidence="4 5">
    <name type="scientific">Cryoendolithus antarcticus</name>
    <dbReference type="NCBI Taxonomy" id="1507870"/>
    <lineage>
        <taxon>Eukaryota</taxon>
        <taxon>Fungi</taxon>
        <taxon>Dikarya</taxon>
        <taxon>Ascomycota</taxon>
        <taxon>Pezizomycotina</taxon>
        <taxon>Dothideomycetes</taxon>
        <taxon>Dothideomycetidae</taxon>
        <taxon>Cladosporiales</taxon>
        <taxon>Cladosporiaceae</taxon>
        <taxon>Cryoendolithus</taxon>
    </lineage>
</organism>
<dbReference type="OrthoDB" id="359154at2759"/>
<dbReference type="GO" id="GO:0006412">
    <property type="term" value="P:translation"/>
    <property type="evidence" value="ECO:0007669"/>
    <property type="project" value="InterPro"/>
</dbReference>
<evidence type="ECO:0000313" key="5">
    <source>
        <dbReference type="Proteomes" id="UP000192596"/>
    </source>
</evidence>
<dbReference type="InterPro" id="IPR041988">
    <property type="entry name" value="Ribosomal_uL24_KOW"/>
</dbReference>
<dbReference type="Gene3D" id="2.30.30.30">
    <property type="match status" value="1"/>
</dbReference>
<comment type="similarity">
    <text evidence="1">Belongs to the universal ribosomal protein uL24 family.</text>
</comment>
<gene>
    <name evidence="4" type="ORF">B0A48_11229</name>
</gene>
<keyword evidence="5" id="KW-1185">Reference proteome</keyword>
<dbReference type="Pfam" id="PF22682">
    <property type="entry name" value="Ribosomal_uL24m-like"/>
    <property type="match status" value="1"/>
</dbReference>
<dbReference type="InParanoid" id="A0A1V8SUW8"/>
<evidence type="ECO:0000313" key="4">
    <source>
        <dbReference type="EMBL" id="OQO02946.1"/>
    </source>
</evidence>
<dbReference type="EMBL" id="NAJO01000026">
    <property type="protein sequence ID" value="OQO02946.1"/>
    <property type="molecule type" value="Genomic_DNA"/>
</dbReference>
<sequence length="350" mass="40031">MEKVVQRSKIAHRHAAKRLSKEIDHLEKGKSWNRKRDSLRIRGDNHALIVTARKERAEAWSRGLLAPRRDVGDKAKTHGALSLYSFNLPDRHPRSLPKWYWVSEGDRVVVTKGREKGKIAEVEEVQREKGAVRLKGINVADVAVPSWVNQRDTTGKDSVQPIAIMVPIEDVRLVYPLPDPATGKLRDVVVEKLTCVNREWDKVKKEWDQGMRAVPGTNTLIPWPEVIEPEFQDHEDDTLRRSVDEVTHTPLLLNWPMPASVIDELRNKYSKFRTRHSYEFTQKIEAQAAKEEQRKDLHLTMRTPLQELAEVRRKAKAAESRELTDEQLAKIGEVMASEAAKRGKVASVPA</sequence>
<dbReference type="GO" id="GO:1990904">
    <property type="term" value="C:ribonucleoprotein complex"/>
    <property type="evidence" value="ECO:0007669"/>
    <property type="project" value="UniProtKB-KW"/>
</dbReference>
<evidence type="ECO:0000256" key="1">
    <source>
        <dbReference type="ARBA" id="ARBA00010618"/>
    </source>
</evidence>
<evidence type="ECO:0000256" key="2">
    <source>
        <dbReference type="ARBA" id="ARBA00022980"/>
    </source>
</evidence>
<keyword evidence="2" id="KW-0689">Ribosomal protein</keyword>
<reference evidence="5" key="1">
    <citation type="submission" date="2017-03" db="EMBL/GenBank/DDBJ databases">
        <title>Genomes of endolithic fungi from Antarctica.</title>
        <authorList>
            <person name="Coleine C."/>
            <person name="Masonjones S."/>
            <person name="Stajich J.E."/>
        </authorList>
    </citation>
    <scope>NUCLEOTIDE SEQUENCE [LARGE SCALE GENOMIC DNA]</scope>
    <source>
        <strain evidence="5">CCFEE 5527</strain>
    </source>
</reference>
<dbReference type="STRING" id="1507870.A0A1V8SUW8"/>
<dbReference type="InterPro" id="IPR008991">
    <property type="entry name" value="Translation_prot_SH3-like_sf"/>
</dbReference>
<keyword evidence="3" id="KW-0687">Ribonucleoprotein</keyword>
<dbReference type="SUPFAM" id="SSF50104">
    <property type="entry name" value="Translation proteins SH3-like domain"/>
    <property type="match status" value="1"/>
</dbReference>
<comment type="caution">
    <text evidence="4">The sequence shown here is derived from an EMBL/GenBank/DDBJ whole genome shotgun (WGS) entry which is preliminary data.</text>
</comment>
<dbReference type="GO" id="GO:0003735">
    <property type="term" value="F:structural constituent of ribosome"/>
    <property type="evidence" value="ECO:0007669"/>
    <property type="project" value="InterPro"/>
</dbReference>
<evidence type="ECO:0008006" key="6">
    <source>
        <dbReference type="Google" id="ProtNLM"/>
    </source>
</evidence>
<evidence type="ECO:0000256" key="3">
    <source>
        <dbReference type="ARBA" id="ARBA00023274"/>
    </source>
</evidence>